<evidence type="ECO:0000313" key="2">
    <source>
        <dbReference type="EMBL" id="MBA0577767.1"/>
    </source>
</evidence>
<dbReference type="GO" id="GO:0003676">
    <property type="term" value="F:nucleic acid binding"/>
    <property type="evidence" value="ECO:0007669"/>
    <property type="project" value="InterPro"/>
</dbReference>
<dbReference type="Proteomes" id="UP000593572">
    <property type="component" value="Unassembled WGS sequence"/>
</dbReference>
<proteinExistence type="predicted"/>
<name>A0A7J8NL99_9ROSI</name>
<feature type="domain" description="RNase H type-1" evidence="1">
    <location>
        <begin position="109"/>
        <end position="202"/>
    </location>
</feature>
<sequence length="221" mass="25228">MGFYIQPKWCRGLGLRQLRDWNISSFLKLGYKVIYDDEALWIRVWLLEEIITHIMGIPSPYPSKGRDRLFWRHTSTGAFSIKSSHKDTSMLHDGEISWACLFRGLAFLNTDSAVQITSGRAVADGVIRDGISDWVIGYNRFLGYCSIFYVELWGILDGLKLIQRRGHSNVVIHLDSLEVAKAIYGSVLKISNSALIRRIHRILSQKSLDFKIYPQGGESMC</sequence>
<dbReference type="PANTHER" id="PTHR47723:SF19">
    <property type="entry name" value="POLYNUCLEOTIDYL TRANSFERASE, RIBONUCLEASE H-LIKE SUPERFAMILY PROTEIN"/>
    <property type="match status" value="1"/>
</dbReference>
<reference evidence="2 3" key="1">
    <citation type="journal article" date="2019" name="Genome Biol. Evol.">
        <title>Insights into the evolution of the New World diploid cottons (Gossypium, subgenus Houzingenia) based on genome sequencing.</title>
        <authorList>
            <person name="Grover C.E."/>
            <person name="Arick M.A. 2nd"/>
            <person name="Thrash A."/>
            <person name="Conover J.L."/>
            <person name="Sanders W.S."/>
            <person name="Peterson D.G."/>
            <person name="Frelichowski J.E."/>
            <person name="Scheffler J.A."/>
            <person name="Scheffler B.E."/>
            <person name="Wendel J.F."/>
        </authorList>
    </citation>
    <scope>NUCLEOTIDE SEQUENCE [LARGE SCALE GENOMIC DNA]</scope>
    <source>
        <strain evidence="2">157</strain>
        <tissue evidence="2">Leaf</tissue>
    </source>
</reference>
<dbReference type="InterPro" id="IPR002156">
    <property type="entry name" value="RNaseH_domain"/>
</dbReference>
<dbReference type="InterPro" id="IPR036397">
    <property type="entry name" value="RNaseH_sf"/>
</dbReference>
<dbReference type="Pfam" id="PF13456">
    <property type="entry name" value="RVT_3"/>
    <property type="match status" value="1"/>
</dbReference>
<dbReference type="Gene3D" id="3.30.420.10">
    <property type="entry name" value="Ribonuclease H-like superfamily/Ribonuclease H"/>
    <property type="match status" value="1"/>
</dbReference>
<gene>
    <name evidence="2" type="ORF">Golob_024422</name>
</gene>
<dbReference type="EMBL" id="JABEZX010357137">
    <property type="protein sequence ID" value="MBA0577767.1"/>
    <property type="molecule type" value="Genomic_DNA"/>
</dbReference>
<dbReference type="GO" id="GO:0004523">
    <property type="term" value="F:RNA-DNA hybrid ribonuclease activity"/>
    <property type="evidence" value="ECO:0007669"/>
    <property type="project" value="InterPro"/>
</dbReference>
<dbReference type="InterPro" id="IPR012337">
    <property type="entry name" value="RNaseH-like_sf"/>
</dbReference>
<dbReference type="SUPFAM" id="SSF53098">
    <property type="entry name" value="Ribonuclease H-like"/>
    <property type="match status" value="1"/>
</dbReference>
<accession>A0A7J8NL99</accession>
<protein>
    <recommendedName>
        <fullName evidence="1">RNase H type-1 domain-containing protein</fullName>
    </recommendedName>
</protein>
<keyword evidence="3" id="KW-1185">Reference proteome</keyword>
<evidence type="ECO:0000259" key="1">
    <source>
        <dbReference type="Pfam" id="PF13456"/>
    </source>
</evidence>
<organism evidence="2 3">
    <name type="scientific">Gossypium lobatum</name>
    <dbReference type="NCBI Taxonomy" id="34289"/>
    <lineage>
        <taxon>Eukaryota</taxon>
        <taxon>Viridiplantae</taxon>
        <taxon>Streptophyta</taxon>
        <taxon>Embryophyta</taxon>
        <taxon>Tracheophyta</taxon>
        <taxon>Spermatophyta</taxon>
        <taxon>Magnoliopsida</taxon>
        <taxon>eudicotyledons</taxon>
        <taxon>Gunneridae</taxon>
        <taxon>Pentapetalae</taxon>
        <taxon>rosids</taxon>
        <taxon>malvids</taxon>
        <taxon>Malvales</taxon>
        <taxon>Malvaceae</taxon>
        <taxon>Malvoideae</taxon>
        <taxon>Gossypium</taxon>
    </lineage>
</organism>
<dbReference type="PANTHER" id="PTHR47723">
    <property type="entry name" value="OS05G0353850 PROTEIN"/>
    <property type="match status" value="1"/>
</dbReference>
<dbReference type="CDD" id="cd06222">
    <property type="entry name" value="RNase_H_like"/>
    <property type="match status" value="1"/>
</dbReference>
<dbReference type="InterPro" id="IPR053151">
    <property type="entry name" value="RNase_H-like"/>
</dbReference>
<dbReference type="InterPro" id="IPR044730">
    <property type="entry name" value="RNase_H-like_dom_plant"/>
</dbReference>
<dbReference type="AlphaFoldDB" id="A0A7J8NL99"/>
<comment type="caution">
    <text evidence="2">The sequence shown here is derived from an EMBL/GenBank/DDBJ whole genome shotgun (WGS) entry which is preliminary data.</text>
</comment>
<evidence type="ECO:0000313" key="3">
    <source>
        <dbReference type="Proteomes" id="UP000593572"/>
    </source>
</evidence>